<dbReference type="Proteomes" id="UP001372338">
    <property type="component" value="Unassembled WGS sequence"/>
</dbReference>
<proteinExistence type="predicted"/>
<gene>
    <name evidence="1" type="ORF">RIF29_11480</name>
</gene>
<keyword evidence="2" id="KW-1185">Reference proteome</keyword>
<name>A0AAN9IM63_CROPI</name>
<sequence length="140" mass="15684">MDSLFPWLPLQILFLSLSSRKSRRSSSLSLLPEVSSCRRCQGSRESPLSGHGSALFSLSRSRLAPPLPWESRIASLPSRIRSRLHPSQERTAAAAAAMEDAATTLELAPSSFRRGMLCCWVLRWICEGFFHCYLDCSNRL</sequence>
<comment type="caution">
    <text evidence="1">The sequence shown here is derived from an EMBL/GenBank/DDBJ whole genome shotgun (WGS) entry which is preliminary data.</text>
</comment>
<protein>
    <submittedName>
        <fullName evidence="1">Uncharacterized protein</fullName>
    </submittedName>
</protein>
<evidence type="ECO:0000313" key="1">
    <source>
        <dbReference type="EMBL" id="KAK7282581.1"/>
    </source>
</evidence>
<organism evidence="1 2">
    <name type="scientific">Crotalaria pallida</name>
    <name type="common">Smooth rattlebox</name>
    <name type="synonym">Crotalaria striata</name>
    <dbReference type="NCBI Taxonomy" id="3830"/>
    <lineage>
        <taxon>Eukaryota</taxon>
        <taxon>Viridiplantae</taxon>
        <taxon>Streptophyta</taxon>
        <taxon>Embryophyta</taxon>
        <taxon>Tracheophyta</taxon>
        <taxon>Spermatophyta</taxon>
        <taxon>Magnoliopsida</taxon>
        <taxon>eudicotyledons</taxon>
        <taxon>Gunneridae</taxon>
        <taxon>Pentapetalae</taxon>
        <taxon>rosids</taxon>
        <taxon>fabids</taxon>
        <taxon>Fabales</taxon>
        <taxon>Fabaceae</taxon>
        <taxon>Papilionoideae</taxon>
        <taxon>50 kb inversion clade</taxon>
        <taxon>genistoids sensu lato</taxon>
        <taxon>core genistoids</taxon>
        <taxon>Crotalarieae</taxon>
        <taxon>Crotalaria</taxon>
    </lineage>
</organism>
<accession>A0AAN9IM63</accession>
<dbReference type="AlphaFoldDB" id="A0AAN9IM63"/>
<reference evidence="1 2" key="1">
    <citation type="submission" date="2024-01" db="EMBL/GenBank/DDBJ databases">
        <title>The genomes of 5 underutilized Papilionoideae crops provide insights into root nodulation and disease resistanc.</title>
        <authorList>
            <person name="Yuan L."/>
        </authorList>
    </citation>
    <scope>NUCLEOTIDE SEQUENCE [LARGE SCALE GENOMIC DNA]</scope>
    <source>
        <strain evidence="1">ZHUSHIDOU_FW_LH</strain>
        <tissue evidence="1">Leaf</tissue>
    </source>
</reference>
<evidence type="ECO:0000313" key="2">
    <source>
        <dbReference type="Proteomes" id="UP001372338"/>
    </source>
</evidence>
<dbReference type="EMBL" id="JAYWIO010000002">
    <property type="protein sequence ID" value="KAK7282581.1"/>
    <property type="molecule type" value="Genomic_DNA"/>
</dbReference>